<dbReference type="GO" id="GO:0016020">
    <property type="term" value="C:membrane"/>
    <property type="evidence" value="ECO:0007669"/>
    <property type="project" value="UniProtKB-SubCell"/>
</dbReference>
<feature type="region of interest" description="Disordered" evidence="6">
    <location>
        <begin position="1"/>
        <end position="56"/>
    </location>
</feature>
<evidence type="ECO:0000256" key="7">
    <source>
        <dbReference type="SAM" id="Phobius"/>
    </source>
</evidence>
<evidence type="ECO:0000256" key="1">
    <source>
        <dbReference type="ARBA" id="ARBA00004141"/>
    </source>
</evidence>
<keyword evidence="2" id="KW-0813">Transport</keyword>
<keyword evidence="4 7" id="KW-1133">Transmembrane helix</keyword>
<dbReference type="AlphaFoldDB" id="A0A0L0F8P1"/>
<evidence type="ECO:0000256" key="3">
    <source>
        <dbReference type="ARBA" id="ARBA00022692"/>
    </source>
</evidence>
<keyword evidence="9" id="KW-1185">Reference proteome</keyword>
<gene>
    <name evidence="8" type="ORF">SARC_14512</name>
</gene>
<sequence>GHTGGDSETSTELDTNQPSLSTAEHAHTHTATDDTPEPTNPTTHPHPHPHPHVDTQAYTHSTNASWATQFFVLSRRTITNTLRDPQLLFGHLAVAVGVGVLLGSIYFHTGDRYDIHAHPGKTTANGEVYGGAPVAYFDVDWDRMAGAGDRSAYPRVPTAENALDPHRAEVRNNIINKFINRMGSLLLMCAFLAFGSLSSLDLFYRERLVGVHETRNGFYRQSAFYAQ</sequence>
<dbReference type="EMBL" id="KQ246317">
    <property type="protein sequence ID" value="KNC72926.1"/>
    <property type="molecule type" value="Genomic_DNA"/>
</dbReference>
<dbReference type="InterPro" id="IPR050352">
    <property type="entry name" value="ABCG_transporters"/>
</dbReference>
<feature type="compositionally biased region" description="Polar residues" evidence="6">
    <location>
        <begin position="1"/>
        <end position="21"/>
    </location>
</feature>
<keyword evidence="5 7" id="KW-0472">Membrane</keyword>
<dbReference type="GO" id="GO:0042626">
    <property type="term" value="F:ATPase-coupled transmembrane transporter activity"/>
    <property type="evidence" value="ECO:0007669"/>
    <property type="project" value="TreeGrafter"/>
</dbReference>
<evidence type="ECO:0000313" key="9">
    <source>
        <dbReference type="Proteomes" id="UP000054560"/>
    </source>
</evidence>
<organism evidence="8 9">
    <name type="scientific">Sphaeroforma arctica JP610</name>
    <dbReference type="NCBI Taxonomy" id="667725"/>
    <lineage>
        <taxon>Eukaryota</taxon>
        <taxon>Ichthyosporea</taxon>
        <taxon>Ichthyophonida</taxon>
        <taxon>Sphaeroforma</taxon>
    </lineage>
</organism>
<dbReference type="RefSeq" id="XP_014146828.1">
    <property type="nucleotide sequence ID" value="XM_014291353.1"/>
</dbReference>
<reference evidence="8 9" key="1">
    <citation type="submission" date="2011-02" db="EMBL/GenBank/DDBJ databases">
        <title>The Genome Sequence of Sphaeroforma arctica JP610.</title>
        <authorList>
            <consortium name="The Broad Institute Genome Sequencing Platform"/>
            <person name="Russ C."/>
            <person name="Cuomo C."/>
            <person name="Young S.K."/>
            <person name="Zeng Q."/>
            <person name="Gargeya S."/>
            <person name="Alvarado L."/>
            <person name="Berlin A."/>
            <person name="Chapman S.B."/>
            <person name="Chen Z."/>
            <person name="Freedman E."/>
            <person name="Gellesch M."/>
            <person name="Goldberg J."/>
            <person name="Griggs A."/>
            <person name="Gujja S."/>
            <person name="Heilman E."/>
            <person name="Heiman D."/>
            <person name="Howarth C."/>
            <person name="Mehta T."/>
            <person name="Neiman D."/>
            <person name="Pearson M."/>
            <person name="Roberts A."/>
            <person name="Saif S."/>
            <person name="Shea T."/>
            <person name="Shenoy N."/>
            <person name="Sisk P."/>
            <person name="Stolte C."/>
            <person name="Sykes S."/>
            <person name="White J."/>
            <person name="Yandava C."/>
            <person name="Burger G."/>
            <person name="Gray M.W."/>
            <person name="Holland P.W.H."/>
            <person name="King N."/>
            <person name="Lang F.B.F."/>
            <person name="Roger A.J."/>
            <person name="Ruiz-Trillo I."/>
            <person name="Haas B."/>
            <person name="Nusbaum C."/>
            <person name="Birren B."/>
        </authorList>
    </citation>
    <scope>NUCLEOTIDE SEQUENCE [LARGE SCALE GENOMIC DNA]</scope>
    <source>
        <strain evidence="8 9">JP610</strain>
    </source>
</reference>
<evidence type="ECO:0000256" key="4">
    <source>
        <dbReference type="ARBA" id="ARBA00022989"/>
    </source>
</evidence>
<evidence type="ECO:0000256" key="2">
    <source>
        <dbReference type="ARBA" id="ARBA00022448"/>
    </source>
</evidence>
<dbReference type="GeneID" id="25915016"/>
<evidence type="ECO:0000256" key="5">
    <source>
        <dbReference type="ARBA" id="ARBA00023136"/>
    </source>
</evidence>
<dbReference type="PANTHER" id="PTHR48041">
    <property type="entry name" value="ABC TRANSPORTER G FAMILY MEMBER 28"/>
    <property type="match status" value="1"/>
</dbReference>
<keyword evidence="3 7" id="KW-0812">Transmembrane</keyword>
<dbReference type="STRING" id="667725.A0A0L0F8P1"/>
<protein>
    <submittedName>
        <fullName evidence="8">Uncharacterized protein</fullName>
    </submittedName>
</protein>
<feature type="transmembrane region" description="Helical" evidence="7">
    <location>
        <begin position="185"/>
        <end position="204"/>
    </location>
</feature>
<accession>A0A0L0F8P1</accession>
<evidence type="ECO:0000313" key="8">
    <source>
        <dbReference type="EMBL" id="KNC72926.1"/>
    </source>
</evidence>
<comment type="subcellular location">
    <subcellularLocation>
        <location evidence="1">Membrane</location>
        <topology evidence="1">Multi-pass membrane protein</topology>
    </subcellularLocation>
</comment>
<evidence type="ECO:0000256" key="6">
    <source>
        <dbReference type="SAM" id="MobiDB-lite"/>
    </source>
</evidence>
<dbReference type="Proteomes" id="UP000054560">
    <property type="component" value="Unassembled WGS sequence"/>
</dbReference>
<name>A0A0L0F8P1_9EUKA</name>
<dbReference type="PANTHER" id="PTHR48041:SF139">
    <property type="entry name" value="PROTEIN SCARLET"/>
    <property type="match status" value="1"/>
</dbReference>
<feature type="non-terminal residue" evidence="8">
    <location>
        <position position="1"/>
    </location>
</feature>
<feature type="transmembrane region" description="Helical" evidence="7">
    <location>
        <begin position="88"/>
        <end position="107"/>
    </location>
</feature>
<feature type="non-terminal residue" evidence="8">
    <location>
        <position position="227"/>
    </location>
</feature>
<proteinExistence type="predicted"/>